<proteinExistence type="predicted"/>
<reference evidence="1" key="1">
    <citation type="submission" date="2021-03" db="EMBL/GenBank/DDBJ databases">
        <authorList>
            <consortium name="DOE Joint Genome Institute"/>
            <person name="Ahrendt S."/>
            <person name="Looney B.P."/>
            <person name="Miyauchi S."/>
            <person name="Morin E."/>
            <person name="Drula E."/>
            <person name="Courty P.E."/>
            <person name="Chicoki N."/>
            <person name="Fauchery L."/>
            <person name="Kohler A."/>
            <person name="Kuo A."/>
            <person name="Labutti K."/>
            <person name="Pangilinan J."/>
            <person name="Lipzen A."/>
            <person name="Riley R."/>
            <person name="Andreopoulos W."/>
            <person name="He G."/>
            <person name="Johnson J."/>
            <person name="Barry K.W."/>
            <person name="Grigoriev I.V."/>
            <person name="Nagy L."/>
            <person name="Hibbett D."/>
            <person name="Henrissat B."/>
            <person name="Matheny P.B."/>
            <person name="Labbe J."/>
            <person name="Martin F."/>
        </authorList>
    </citation>
    <scope>NUCLEOTIDE SEQUENCE</scope>
    <source>
        <strain evidence="1">HHB10654</strain>
    </source>
</reference>
<keyword evidence="2" id="KW-1185">Reference proteome</keyword>
<comment type="caution">
    <text evidence="1">The sequence shown here is derived from an EMBL/GenBank/DDBJ whole genome shotgun (WGS) entry which is preliminary data.</text>
</comment>
<name>A0ACB8SUD5_9AGAM</name>
<protein>
    <submittedName>
        <fullName evidence="1">TPR-like protein</fullName>
    </submittedName>
</protein>
<accession>A0ACB8SUD5</accession>
<evidence type="ECO:0000313" key="2">
    <source>
        <dbReference type="Proteomes" id="UP000814140"/>
    </source>
</evidence>
<dbReference type="Proteomes" id="UP000814140">
    <property type="component" value="Unassembled WGS sequence"/>
</dbReference>
<evidence type="ECO:0000313" key="1">
    <source>
        <dbReference type="EMBL" id="KAI0059331.1"/>
    </source>
</evidence>
<gene>
    <name evidence="1" type="ORF">BV25DRAFT_1860596</name>
</gene>
<dbReference type="EMBL" id="MU277227">
    <property type="protein sequence ID" value="KAI0059331.1"/>
    <property type="molecule type" value="Genomic_DNA"/>
</dbReference>
<reference evidence="1" key="2">
    <citation type="journal article" date="2022" name="New Phytol.">
        <title>Evolutionary transition to the ectomycorrhizal habit in the genomes of a hyperdiverse lineage of mushroom-forming fungi.</title>
        <authorList>
            <person name="Looney B."/>
            <person name="Miyauchi S."/>
            <person name="Morin E."/>
            <person name="Drula E."/>
            <person name="Courty P.E."/>
            <person name="Kohler A."/>
            <person name="Kuo A."/>
            <person name="LaButti K."/>
            <person name="Pangilinan J."/>
            <person name="Lipzen A."/>
            <person name="Riley R."/>
            <person name="Andreopoulos W."/>
            <person name="He G."/>
            <person name="Johnson J."/>
            <person name="Nolan M."/>
            <person name="Tritt A."/>
            <person name="Barry K.W."/>
            <person name="Grigoriev I.V."/>
            <person name="Nagy L.G."/>
            <person name="Hibbett D."/>
            <person name="Henrissat B."/>
            <person name="Matheny P.B."/>
            <person name="Labbe J."/>
            <person name="Martin F.M."/>
        </authorList>
    </citation>
    <scope>NUCLEOTIDE SEQUENCE</scope>
    <source>
        <strain evidence="1">HHB10654</strain>
    </source>
</reference>
<sequence length="540" mass="59360">MPTSVVLYTLCLILLVCYAGADPNAGSLSPPGLVPMINQANALLSSGMFGDAVKAYSEVIEQSPADYALYYKRATAYFSLSRHANALADFEQVLHLTSDTFNQAYLMKARIYAKEGRWSDARDALKKYQVKAKNDQVAMELLLDVSDGEAAAKKVQQAQRAKLWTACEESATQALRIASHSVALRQQRANCALAAGDYEEAVGDFTRLTQITAASTPAYMNIFRIAYFYMPATAGATAMKNLKQCLHYDPDSKPCLTAHRLVKKLDKAFGKLDKLMGSESWRDIIALVLGSTPTDGSGNGLLADFERVLDENTTPALLDLPPNINVPAARRASPRRAELLRALCRSYVQLTQARMGERWCDELLRMVGAEKDIDGLLGKGEALLVREEWEEAVRVFERAWEASGGGNREIHARLSKAQRLLKLSRQKDYYKVLGVSRDADEKTIKKAYRKATMTAHPDKGGSEAKMAVVNEAYEVLSDPELRQRFDNGDDPNDPMGGQQGGQPFPGGGNPFAHFFQQSGGGFQFQQGGGGGFQFHFPGHH</sequence>
<organism evidence="1 2">
    <name type="scientific">Artomyces pyxidatus</name>
    <dbReference type="NCBI Taxonomy" id="48021"/>
    <lineage>
        <taxon>Eukaryota</taxon>
        <taxon>Fungi</taxon>
        <taxon>Dikarya</taxon>
        <taxon>Basidiomycota</taxon>
        <taxon>Agaricomycotina</taxon>
        <taxon>Agaricomycetes</taxon>
        <taxon>Russulales</taxon>
        <taxon>Auriscalpiaceae</taxon>
        <taxon>Artomyces</taxon>
    </lineage>
</organism>